<accession>A0ABT0YB15</accession>
<evidence type="ECO:0000313" key="2">
    <source>
        <dbReference type="EMBL" id="MCM4083232.1"/>
    </source>
</evidence>
<sequence length="51" mass="4903">MVIAALVVSGLAGLLSDAAGNNVPTSILTAGGAFGAALGLFVAMAHYADIE</sequence>
<name>A0ABT0YB15_9ACTN</name>
<dbReference type="Proteomes" id="UP001523216">
    <property type="component" value="Unassembled WGS sequence"/>
</dbReference>
<keyword evidence="3" id="KW-1185">Reference proteome</keyword>
<organism evidence="2 3">
    <name type="scientific">Paractinoplanes hotanensis</name>
    <dbReference type="NCBI Taxonomy" id="2906497"/>
    <lineage>
        <taxon>Bacteria</taxon>
        <taxon>Bacillati</taxon>
        <taxon>Actinomycetota</taxon>
        <taxon>Actinomycetes</taxon>
        <taxon>Micromonosporales</taxon>
        <taxon>Micromonosporaceae</taxon>
        <taxon>Paractinoplanes</taxon>
    </lineage>
</organism>
<protein>
    <submittedName>
        <fullName evidence="2">Uncharacterized protein</fullName>
    </submittedName>
</protein>
<proteinExistence type="predicted"/>
<dbReference type="RefSeq" id="WP_251802944.1">
    <property type="nucleotide sequence ID" value="NZ_JAMQOL010000057.1"/>
</dbReference>
<keyword evidence="1" id="KW-1133">Transmembrane helix</keyword>
<evidence type="ECO:0000313" key="3">
    <source>
        <dbReference type="Proteomes" id="UP001523216"/>
    </source>
</evidence>
<feature type="transmembrane region" description="Helical" evidence="1">
    <location>
        <begin position="28"/>
        <end position="48"/>
    </location>
</feature>
<keyword evidence="1" id="KW-0472">Membrane</keyword>
<evidence type="ECO:0000256" key="1">
    <source>
        <dbReference type="SAM" id="Phobius"/>
    </source>
</evidence>
<gene>
    <name evidence="2" type="ORF">LXN57_37360</name>
</gene>
<dbReference type="EMBL" id="JAMQOL010000057">
    <property type="protein sequence ID" value="MCM4083232.1"/>
    <property type="molecule type" value="Genomic_DNA"/>
</dbReference>
<comment type="caution">
    <text evidence="2">The sequence shown here is derived from an EMBL/GenBank/DDBJ whole genome shotgun (WGS) entry which is preliminary data.</text>
</comment>
<reference evidence="2 3" key="1">
    <citation type="submission" date="2022-06" db="EMBL/GenBank/DDBJ databases">
        <title>Actinoplanes abujensis sp. nov., isolated from Nigerian arid soil.</title>
        <authorList>
            <person name="Ding P."/>
        </authorList>
    </citation>
    <scope>NUCLEOTIDE SEQUENCE [LARGE SCALE GENOMIC DNA]</scope>
    <source>
        <strain evidence="3">TRM88002</strain>
    </source>
</reference>
<keyword evidence="1" id="KW-0812">Transmembrane</keyword>